<protein>
    <submittedName>
        <fullName evidence="3">Oxidoreductase, short-chain dehydrogenase/reductase family</fullName>
        <ecNumber evidence="3">1.1.1.-</ecNumber>
    </submittedName>
</protein>
<dbReference type="PANTHER" id="PTHR44196">
    <property type="entry name" value="DEHYDROGENASE/REDUCTASE SDR FAMILY MEMBER 7B"/>
    <property type="match status" value="1"/>
</dbReference>
<dbReference type="PRINTS" id="PR00081">
    <property type="entry name" value="GDHRDH"/>
</dbReference>
<keyword evidence="2 3" id="KW-0560">Oxidoreductase</keyword>
<evidence type="ECO:0000313" key="3">
    <source>
        <dbReference type="EMBL" id="VAX22139.1"/>
    </source>
</evidence>
<dbReference type="AlphaFoldDB" id="A0A3B1BW25"/>
<gene>
    <name evidence="3" type="ORF">MNBD_IGNAVI01-1601</name>
</gene>
<reference evidence="3" key="1">
    <citation type="submission" date="2018-06" db="EMBL/GenBank/DDBJ databases">
        <authorList>
            <person name="Zhirakovskaya E."/>
        </authorList>
    </citation>
    <scope>NUCLEOTIDE SEQUENCE</scope>
</reference>
<dbReference type="PANTHER" id="PTHR44196:SF1">
    <property type="entry name" value="DEHYDROGENASE_REDUCTASE SDR FAMILY MEMBER 7B"/>
    <property type="match status" value="1"/>
</dbReference>
<dbReference type="InterPro" id="IPR036291">
    <property type="entry name" value="NAD(P)-bd_dom_sf"/>
</dbReference>
<dbReference type="GO" id="GO:0016020">
    <property type="term" value="C:membrane"/>
    <property type="evidence" value="ECO:0007669"/>
    <property type="project" value="TreeGrafter"/>
</dbReference>
<dbReference type="PRINTS" id="PR00080">
    <property type="entry name" value="SDRFAMILY"/>
</dbReference>
<dbReference type="PROSITE" id="PS00061">
    <property type="entry name" value="ADH_SHORT"/>
    <property type="match status" value="1"/>
</dbReference>
<dbReference type="Pfam" id="PF00106">
    <property type="entry name" value="adh_short"/>
    <property type="match status" value="1"/>
</dbReference>
<proteinExistence type="inferred from homology"/>
<dbReference type="EMBL" id="UOGD01000215">
    <property type="protein sequence ID" value="VAX22139.1"/>
    <property type="molecule type" value="Genomic_DNA"/>
</dbReference>
<evidence type="ECO:0000256" key="2">
    <source>
        <dbReference type="ARBA" id="ARBA00023002"/>
    </source>
</evidence>
<comment type="similarity">
    <text evidence="1">Belongs to the short-chain dehydrogenases/reductases (SDR) family.</text>
</comment>
<dbReference type="Gene3D" id="3.40.50.720">
    <property type="entry name" value="NAD(P)-binding Rossmann-like Domain"/>
    <property type="match status" value="1"/>
</dbReference>
<dbReference type="InterPro" id="IPR020904">
    <property type="entry name" value="Sc_DH/Rdtase_CS"/>
</dbReference>
<organism evidence="3">
    <name type="scientific">hydrothermal vent metagenome</name>
    <dbReference type="NCBI Taxonomy" id="652676"/>
    <lineage>
        <taxon>unclassified sequences</taxon>
        <taxon>metagenomes</taxon>
        <taxon>ecological metagenomes</taxon>
    </lineage>
</organism>
<dbReference type="InterPro" id="IPR002347">
    <property type="entry name" value="SDR_fam"/>
</dbReference>
<sequence>MKFENRTILITGASTGIGKAISLKLLQRSCNLVLIARRDLLIMDYINETKNVSAKVKIIKCDVTKKNEVENAYYSSISEFGKIDIAILNSGVDKKVTPQNFNSEAAEKTINTNFLGVIYWIEQLLPEMMKRKEGIIAPVSSLADNRGYSGSGFYCASKAALSIFSEGFSIDLKKFGIKVLTIKPGFVKTPMTDKNKFKMPFIIPVEKSADYIIRGIEKEKSIIQFPLPTVIGAKIIGSLPNWLYRLIAK</sequence>
<accession>A0A3B1BW25</accession>
<name>A0A3B1BW25_9ZZZZ</name>
<dbReference type="SUPFAM" id="SSF51735">
    <property type="entry name" value="NAD(P)-binding Rossmann-fold domains"/>
    <property type="match status" value="1"/>
</dbReference>
<evidence type="ECO:0000256" key="1">
    <source>
        <dbReference type="ARBA" id="ARBA00006484"/>
    </source>
</evidence>
<dbReference type="GO" id="GO:0016491">
    <property type="term" value="F:oxidoreductase activity"/>
    <property type="evidence" value="ECO:0007669"/>
    <property type="project" value="UniProtKB-KW"/>
</dbReference>
<dbReference type="EC" id="1.1.1.-" evidence="3"/>